<dbReference type="OrthoDB" id="9776839at2"/>
<dbReference type="Pfam" id="PF07992">
    <property type="entry name" value="Pyr_redox_2"/>
    <property type="match status" value="1"/>
</dbReference>
<name>A0A252F6R1_9FIRM</name>
<dbReference type="InterPro" id="IPR051691">
    <property type="entry name" value="Metab_Enz_Cyan_OpOx_G3PDH"/>
</dbReference>
<evidence type="ECO:0000313" key="3">
    <source>
        <dbReference type="EMBL" id="OUM21468.1"/>
    </source>
</evidence>
<dbReference type="PANTHER" id="PTHR42949">
    <property type="entry name" value="ANAEROBIC GLYCEROL-3-PHOSPHATE DEHYDROGENASE SUBUNIT B"/>
    <property type="match status" value="1"/>
</dbReference>
<keyword evidence="1" id="KW-0560">Oxidoreductase</keyword>
<organism evidence="3 4">
    <name type="scientific">Butyricicoccus porcorum</name>
    <dbReference type="NCBI Taxonomy" id="1945634"/>
    <lineage>
        <taxon>Bacteria</taxon>
        <taxon>Bacillati</taxon>
        <taxon>Bacillota</taxon>
        <taxon>Clostridia</taxon>
        <taxon>Eubacteriales</taxon>
        <taxon>Butyricicoccaceae</taxon>
        <taxon>Butyricicoccus</taxon>
    </lineage>
</organism>
<dbReference type="PRINTS" id="PR00368">
    <property type="entry name" value="FADPNR"/>
</dbReference>
<dbReference type="InterPro" id="IPR017896">
    <property type="entry name" value="4Fe4S_Fe-S-bd"/>
</dbReference>
<dbReference type="SUPFAM" id="SSF54862">
    <property type="entry name" value="4Fe-4S ferredoxins"/>
    <property type="match status" value="1"/>
</dbReference>
<dbReference type="SUPFAM" id="SSF51905">
    <property type="entry name" value="FAD/NAD(P)-binding domain"/>
    <property type="match status" value="1"/>
</dbReference>
<evidence type="ECO:0000259" key="2">
    <source>
        <dbReference type="PROSITE" id="PS51379"/>
    </source>
</evidence>
<dbReference type="PANTHER" id="PTHR42949:SF3">
    <property type="entry name" value="ANAEROBIC GLYCEROL-3-PHOSPHATE DEHYDROGENASE SUBUNIT B"/>
    <property type="match status" value="1"/>
</dbReference>
<dbReference type="PROSITE" id="PS51379">
    <property type="entry name" value="4FE4S_FER_2"/>
    <property type="match status" value="2"/>
</dbReference>
<dbReference type="PRINTS" id="PR00469">
    <property type="entry name" value="PNDRDTASEII"/>
</dbReference>
<comment type="caution">
    <text evidence="3">The sequence shown here is derived from an EMBL/GenBank/DDBJ whole genome shotgun (WGS) entry which is preliminary data.</text>
</comment>
<keyword evidence="4" id="KW-1185">Reference proteome</keyword>
<dbReference type="RefSeq" id="WP_087017437.1">
    <property type="nucleotide sequence ID" value="NZ_CP178353.1"/>
</dbReference>
<dbReference type="Gene3D" id="3.30.70.20">
    <property type="match status" value="1"/>
</dbReference>
<feature type="domain" description="4Fe-4S ferredoxin-type" evidence="2">
    <location>
        <begin position="384"/>
        <end position="417"/>
    </location>
</feature>
<reference evidence="3 4" key="1">
    <citation type="submission" date="2017-05" db="EMBL/GenBank/DDBJ databases">
        <title>Butyricicoccus porcorum sp. nov. a butyrate-producing bacterium from the swine intestinal tract.</title>
        <authorList>
            <person name="Trachsel J."/>
            <person name="Humphrey S."/>
            <person name="Allen H.K."/>
        </authorList>
    </citation>
    <scope>NUCLEOTIDE SEQUENCE [LARGE SCALE GENOMIC DNA]</scope>
    <source>
        <strain evidence="3">BB10</strain>
    </source>
</reference>
<dbReference type="Proteomes" id="UP000194903">
    <property type="component" value="Unassembled WGS sequence"/>
</dbReference>
<evidence type="ECO:0000256" key="1">
    <source>
        <dbReference type="ARBA" id="ARBA00023002"/>
    </source>
</evidence>
<sequence length="522" mass="55508">MERHDLIVIGAGPAGLSAAIEAAKTGMDVLVFDENAKPGGQLFKQIHKFFGSKEHKAKVRGFRIGRELLDEANRLGVRVELNSVVMGLYTDKEVTVKQGDCVRHYKADAIIIATGASENMVTFDGWTLPGVIGAGAAQTMMNLHGIQPGKRVLMLGTGNVGLVVSFQLLQAGCEVVALVDAAPRVGGYGVHAAKVARCGVPFYLSHTIVKADGGDCVTGVTIAQVDSKFQPIAGTEKHFDVDTICLAVGLSPMSQLAKMAGCKMIESKGGTVPACNEYGETSMDGIFVAGDVSGIEEASSAMIEGRIAGISAAYTLGYLSEEERNSGVQAQEAALESLRQGMFAPKNRGKLVKETEEGIAVSMNLLEKGYVAEDEIERYPGVTHSARIHPVMECTQNIPCNPCQDACPKKCIKIGENITSLPVVDPEATCIGCGMCVASCSGQAIFLVDEGYEPDYATVTMPYEFLPLPETGEKGTALDRSGKPVCDAEVVGVKSMPAFDHTNLLTIKVPLDMAYRARFFRA</sequence>
<dbReference type="GO" id="GO:0016491">
    <property type="term" value="F:oxidoreductase activity"/>
    <property type="evidence" value="ECO:0007669"/>
    <property type="project" value="UniProtKB-KW"/>
</dbReference>
<gene>
    <name evidence="3" type="ORF">CBW42_02530</name>
</gene>
<dbReference type="InterPro" id="IPR036188">
    <property type="entry name" value="FAD/NAD-bd_sf"/>
</dbReference>
<accession>A0A252F6R1</accession>
<dbReference type="Gene3D" id="3.50.50.60">
    <property type="entry name" value="FAD/NAD(P)-binding domain"/>
    <property type="match status" value="2"/>
</dbReference>
<protein>
    <submittedName>
        <fullName evidence="3">Pyridine nucleotide-disulfide oxidoreductase</fullName>
    </submittedName>
</protein>
<proteinExistence type="predicted"/>
<feature type="domain" description="4Fe-4S ferredoxin-type" evidence="2">
    <location>
        <begin position="420"/>
        <end position="450"/>
    </location>
</feature>
<dbReference type="EMBL" id="NHOC01000002">
    <property type="protein sequence ID" value="OUM21468.1"/>
    <property type="molecule type" value="Genomic_DNA"/>
</dbReference>
<dbReference type="InterPro" id="IPR023753">
    <property type="entry name" value="FAD/NAD-binding_dom"/>
</dbReference>
<evidence type="ECO:0000313" key="4">
    <source>
        <dbReference type="Proteomes" id="UP000194903"/>
    </source>
</evidence>
<dbReference type="AlphaFoldDB" id="A0A252F6R1"/>